<evidence type="ECO:0000313" key="2">
    <source>
        <dbReference type="EMBL" id="KDQ51291.1"/>
    </source>
</evidence>
<name>A0A067PLF4_9AGAM</name>
<dbReference type="STRING" id="933084.A0A067PLF4"/>
<dbReference type="Pfam" id="PF07173">
    <property type="entry name" value="GRDP-like"/>
    <property type="match status" value="1"/>
</dbReference>
<reference evidence="3" key="1">
    <citation type="journal article" date="2014" name="Proc. Natl. Acad. Sci. U.S.A.">
        <title>Extensive sampling of basidiomycete genomes demonstrates inadequacy of the white-rot/brown-rot paradigm for wood decay fungi.</title>
        <authorList>
            <person name="Riley R."/>
            <person name="Salamov A.A."/>
            <person name="Brown D.W."/>
            <person name="Nagy L.G."/>
            <person name="Floudas D."/>
            <person name="Held B.W."/>
            <person name="Levasseur A."/>
            <person name="Lombard V."/>
            <person name="Morin E."/>
            <person name="Otillar R."/>
            <person name="Lindquist E.A."/>
            <person name="Sun H."/>
            <person name="LaButti K.M."/>
            <person name="Schmutz J."/>
            <person name="Jabbour D."/>
            <person name="Luo H."/>
            <person name="Baker S.E."/>
            <person name="Pisabarro A.G."/>
            <person name="Walton J.D."/>
            <person name="Blanchette R.A."/>
            <person name="Henrissat B."/>
            <person name="Martin F."/>
            <person name="Cullen D."/>
            <person name="Hibbett D.S."/>
            <person name="Grigoriev I.V."/>
        </authorList>
    </citation>
    <scope>NUCLEOTIDE SEQUENCE [LARGE SCALE GENOMIC DNA]</scope>
    <source>
        <strain evidence="3">MUCL 33604</strain>
    </source>
</reference>
<feature type="region of interest" description="Disordered" evidence="1">
    <location>
        <begin position="65"/>
        <end position="154"/>
    </location>
</feature>
<evidence type="ECO:0000313" key="3">
    <source>
        <dbReference type="Proteomes" id="UP000027265"/>
    </source>
</evidence>
<organism evidence="2 3">
    <name type="scientific">Jaapia argillacea MUCL 33604</name>
    <dbReference type="NCBI Taxonomy" id="933084"/>
    <lineage>
        <taxon>Eukaryota</taxon>
        <taxon>Fungi</taxon>
        <taxon>Dikarya</taxon>
        <taxon>Basidiomycota</taxon>
        <taxon>Agaricomycotina</taxon>
        <taxon>Agaricomycetes</taxon>
        <taxon>Agaricomycetidae</taxon>
        <taxon>Jaapiales</taxon>
        <taxon>Jaapiaceae</taxon>
        <taxon>Jaapia</taxon>
    </lineage>
</organism>
<dbReference type="Proteomes" id="UP000027265">
    <property type="component" value="Unassembled WGS sequence"/>
</dbReference>
<accession>A0A067PLF4</accession>
<protein>
    <submittedName>
        <fullName evidence="2">Uncharacterized protein</fullName>
    </submittedName>
</protein>
<dbReference type="OrthoDB" id="2684236at2759"/>
<proteinExistence type="predicted"/>
<dbReference type="EMBL" id="KL197750">
    <property type="protein sequence ID" value="KDQ51291.1"/>
    <property type="molecule type" value="Genomic_DNA"/>
</dbReference>
<feature type="compositionally biased region" description="Basic and acidic residues" evidence="1">
    <location>
        <begin position="105"/>
        <end position="120"/>
    </location>
</feature>
<dbReference type="AlphaFoldDB" id="A0A067PLF4"/>
<feature type="compositionally biased region" description="Low complexity" evidence="1">
    <location>
        <begin position="128"/>
        <end position="144"/>
    </location>
</feature>
<gene>
    <name evidence="2" type="ORF">JAAARDRAFT_73757</name>
</gene>
<sequence length="738" mass="83223">MVMTLIQIGAPRPPPRLLLPDLISLKNHKLWHPRVTPMTKETSEGFGLGRSLRLTKIEGEQSLASVGEDGAISETRSQRSFSVGDSRVAGGDERQGGGSSITKSPRTEGDHWGTRYDPTRRPHLNLGSTPSRISISSTTSLSTEPPEPEPPSYYASTFPGSYNIGSKRTGRLLVLTDHLSLHLRLMGHFWELRRKVEEGRGWNPNPLLSDGRARWAWFVHLAVERFSRWVCSLTEQSGAKPIDLWVEEELPPIDVLMVWHSYLLNPARYAEDIVRLPQLRHLHNIFHTLLDISSFVDSKFRPSLARMNSWWAQTRTHFDPIKAASSMIKKVVHCPVCDRPVEPLWLHTRGTGYAQKEFNIKCPGCSFIMTRKSLAAAKFAEDLAQVELESEEDNGAYLAGTLHTPTNPINKLHARQTTHKVLSVLPILHGYKTGKLGTVGHRRKVIIEALSYSIFEARGVLVEADVGERLMETTLMAYTDDRPFSIDLVGAVVRQGSFIAKLYELGWMETRRFDMKEDGEALPFAVARYHAFLDLVASSPSEEFVPTIDIDLAWHTHMLIPWQYASDCMEFVGRYVDHEDKVGNSQLSLAFDETCRAWKVRFSVPYMHCGCPLPGDTLGVRLSQTVTSTLTRLSPQVTLRSHLHPPPNHLIYSATHPSDHNAVYALIPNPVKKGEDWSKRKVKAADRRERDHKMYLNGRMSGDAYLRGQSHLPAFEVPVEMDCDRREEIGLASAGNFR</sequence>
<dbReference type="PANTHER" id="PTHR34365:SF7">
    <property type="entry name" value="GLYCINE-RICH DOMAIN-CONTAINING PROTEIN 1"/>
    <property type="match status" value="1"/>
</dbReference>
<keyword evidence="3" id="KW-1185">Reference proteome</keyword>
<dbReference type="InParanoid" id="A0A067PLF4"/>
<dbReference type="HOGENOM" id="CLU_010103_1_1_1"/>
<dbReference type="PANTHER" id="PTHR34365">
    <property type="entry name" value="ENOLASE (DUF1399)"/>
    <property type="match status" value="1"/>
</dbReference>
<evidence type="ECO:0000256" key="1">
    <source>
        <dbReference type="SAM" id="MobiDB-lite"/>
    </source>
</evidence>
<dbReference type="InterPro" id="IPR009836">
    <property type="entry name" value="GRDP-like"/>
</dbReference>
<feature type="compositionally biased region" description="Polar residues" evidence="1">
    <location>
        <begin position="74"/>
        <end position="83"/>
    </location>
</feature>